<accession>A0ACB7S3L4</accession>
<gene>
    <name evidence="1" type="ORF">HPB50_002279</name>
</gene>
<keyword evidence="2" id="KW-1185">Reference proteome</keyword>
<protein>
    <submittedName>
        <fullName evidence="1">Uncharacterized protein</fullName>
    </submittedName>
</protein>
<name>A0ACB7S3L4_HYAAI</name>
<evidence type="ECO:0000313" key="2">
    <source>
        <dbReference type="Proteomes" id="UP000821845"/>
    </source>
</evidence>
<dbReference type="Proteomes" id="UP000821845">
    <property type="component" value="Chromosome 5"/>
</dbReference>
<reference evidence="1" key="1">
    <citation type="submission" date="2020-05" db="EMBL/GenBank/DDBJ databases">
        <title>Large-scale comparative analyses of tick genomes elucidate their genetic diversity and vector capacities.</title>
        <authorList>
            <person name="Jia N."/>
            <person name="Wang J."/>
            <person name="Shi W."/>
            <person name="Du L."/>
            <person name="Sun Y."/>
            <person name="Zhan W."/>
            <person name="Jiang J."/>
            <person name="Wang Q."/>
            <person name="Zhang B."/>
            <person name="Ji P."/>
            <person name="Sakyi L.B."/>
            <person name="Cui X."/>
            <person name="Yuan T."/>
            <person name="Jiang B."/>
            <person name="Yang W."/>
            <person name="Lam T.T.-Y."/>
            <person name="Chang Q."/>
            <person name="Ding S."/>
            <person name="Wang X."/>
            <person name="Zhu J."/>
            <person name="Ruan X."/>
            <person name="Zhao L."/>
            <person name="Wei J."/>
            <person name="Que T."/>
            <person name="Du C."/>
            <person name="Cheng J."/>
            <person name="Dai P."/>
            <person name="Han X."/>
            <person name="Huang E."/>
            <person name="Gao Y."/>
            <person name="Liu J."/>
            <person name="Shao H."/>
            <person name="Ye R."/>
            <person name="Li L."/>
            <person name="Wei W."/>
            <person name="Wang X."/>
            <person name="Wang C."/>
            <person name="Yang T."/>
            <person name="Huo Q."/>
            <person name="Li W."/>
            <person name="Guo W."/>
            <person name="Chen H."/>
            <person name="Zhou L."/>
            <person name="Ni X."/>
            <person name="Tian J."/>
            <person name="Zhou Y."/>
            <person name="Sheng Y."/>
            <person name="Liu T."/>
            <person name="Pan Y."/>
            <person name="Xia L."/>
            <person name="Li J."/>
            <person name="Zhao F."/>
            <person name="Cao W."/>
        </authorList>
    </citation>
    <scope>NUCLEOTIDE SEQUENCE</scope>
    <source>
        <strain evidence="1">Hyas-2018</strain>
    </source>
</reference>
<evidence type="ECO:0000313" key="1">
    <source>
        <dbReference type="EMBL" id="KAH6929521.1"/>
    </source>
</evidence>
<comment type="caution">
    <text evidence="1">The sequence shown here is derived from an EMBL/GenBank/DDBJ whole genome shotgun (WGS) entry which is preliminary data.</text>
</comment>
<organism evidence="1 2">
    <name type="scientific">Hyalomma asiaticum</name>
    <name type="common">Tick</name>
    <dbReference type="NCBI Taxonomy" id="266040"/>
    <lineage>
        <taxon>Eukaryota</taxon>
        <taxon>Metazoa</taxon>
        <taxon>Ecdysozoa</taxon>
        <taxon>Arthropoda</taxon>
        <taxon>Chelicerata</taxon>
        <taxon>Arachnida</taxon>
        <taxon>Acari</taxon>
        <taxon>Parasitiformes</taxon>
        <taxon>Ixodida</taxon>
        <taxon>Ixodoidea</taxon>
        <taxon>Ixodidae</taxon>
        <taxon>Hyalomminae</taxon>
        <taxon>Hyalomma</taxon>
    </lineage>
</organism>
<sequence>MGDTCAGVTQLAGSEVQAAAILGAPEKLGQETTVTGLVGESVRLPCDVDVKRCGNVYFITWTKNVSDVWKRIYLYSNDVEKPLQELANPDRADFFLRNSTAQLEIFPLRLADEGQYKCDVTYVRGKCPSLSYANLITLAKPSVPVIEMQGQTLESGATVGPLQEGDVLSLTCKTFGGKPIPKVAWYKGDLQLSATLDESRGERGAGDVAATFATPLSRQDLGSRFECTATNEALEQPIRSWVELDLHVKPLEIDMESPSMPAKAGTALQVRCVISGARPVAEAVWYNRTTRMSHQPQPAVEPLGDGTFRTVSVLEVVLTRHDHEGSFTCKGSNPVMDASGEPPLERTYMIYEEVSDPNFLPGSRATRKKTTPTAVLACYQYDPPEVKIEQSRVGVVKEGGHVVLHCSYTANPRMILDMRWFKDDAPLRFDQDDRLEPSNPGLPTLTIRQLTRRDRGRYSCGLRNDIGWGNSSNFAHLDILYVPTVAAVVSPPFLEEGPGTRVTLSCNVLEGNPGQLRRVRWHRDGELLNESTERVVVWADVMRNATGNYSCQGENDAGWGPVSDTQELAVYYPPGPASVVHASEYAVKGKTTTLTCVVEDPGLPPATHYRWEFEGELIATATESELVTPPGSLTSRGRYSCAAVNDVGAGPSGDYELPVLAPPSFIDQLPSVHGALQNSTDVSLSCRVECEPACVIEWLRAGESIDYSPQFSIQSTPHPEEPADNRFASVVSTLKFDMTQWPGGVLDRYLDNTTFTCRSSGNLVGRAVSSTTHFEVEYPPEDIDVSERHLLVYEGNVAEEITCSANSKPPSEYMWMYNDQVISDSPLLFMNYSLVRERSGNYTCVASNRHGSASVNTYIDVIYPPSCVLYTSKNSEGQVTLICEVDANPPQVNISWMLGNETIERNVYSEGLRSIYTVPDSTAAEYYGLYLCQPNNSLGAAECEYRVNGPGDAYNHVYLDDEQVMMITGIAGLIVLIFIIIIVILVLIMKRKRRRDLNSPVKAKSKAGGEPVYQNVEGKTENGPPPIANNEPENRATYENMPFHPQRNSKGVRQPRTESDLAVLVPC</sequence>
<dbReference type="EMBL" id="CM023485">
    <property type="protein sequence ID" value="KAH6929521.1"/>
    <property type="molecule type" value="Genomic_DNA"/>
</dbReference>
<proteinExistence type="predicted"/>